<feature type="transmembrane region" description="Helical" evidence="1">
    <location>
        <begin position="204"/>
        <end position="220"/>
    </location>
</feature>
<evidence type="ECO:0000313" key="3">
    <source>
        <dbReference type="Proteomes" id="UP000006868"/>
    </source>
</evidence>
<dbReference type="PATRIC" id="fig|886882.15.peg.3485"/>
<dbReference type="EMBL" id="CP002213">
    <property type="protein sequence ID" value="ADO57444.1"/>
    <property type="molecule type" value="Genomic_DNA"/>
</dbReference>
<keyword evidence="1" id="KW-1133">Transmembrane helix</keyword>
<evidence type="ECO:0000256" key="1">
    <source>
        <dbReference type="SAM" id="Phobius"/>
    </source>
</evidence>
<dbReference type="eggNOG" id="ENOG5032QXB">
    <property type="taxonomic scope" value="Bacteria"/>
</dbReference>
<feature type="transmembrane region" description="Helical" evidence="1">
    <location>
        <begin position="37"/>
        <end position="55"/>
    </location>
</feature>
<sequence length="310" mass="36082">MENKSNDIFLRQNEDGNIDLLAAQRQMYSEAKRASNYQFAICVVVPILVPFLKAVALSNMIYLGFITLLPLVIIVVNQYFFEKIIKNKKEKAAKFQELFDTNVFKLSWNNRLSGSKEFATKDLSNTAQKYKKKHVSLSNLKNWYPKEYSTVDISAGRVMCQKVNASWDGEIRASFQSFLIKLLFVCIFLIIAISMLLNKTFAETLISIIAPLFPITFYIFKRYSENKETIVRLDKLTDKADRLWEDVLSGSVEQNDLQIQSRKLQDEIYKHRSSALLIWDWFYLRNRSKQENNMNDTANLIVDEYLNRGA</sequence>
<name>E3E584_PAEPS</name>
<dbReference type="KEGG" id="ppm:PPSC2_16325"/>
<feature type="transmembrane region" description="Helical" evidence="1">
    <location>
        <begin position="178"/>
        <end position="198"/>
    </location>
</feature>
<dbReference type="Pfam" id="PF18159">
    <property type="entry name" value="S_4TM"/>
    <property type="match status" value="1"/>
</dbReference>
<gene>
    <name evidence="2" type="ORF">PPSC2_16325</name>
</gene>
<accession>E3E584</accession>
<dbReference type="AlphaFoldDB" id="E3E584"/>
<dbReference type="HOGENOM" id="CLU_077101_0_0_9"/>
<keyword evidence="1" id="KW-0812">Transmembrane</keyword>
<keyword evidence="1" id="KW-0472">Membrane</keyword>
<evidence type="ECO:0000313" key="2">
    <source>
        <dbReference type="EMBL" id="ADO57444.1"/>
    </source>
</evidence>
<protein>
    <submittedName>
        <fullName evidence="2">Uncharacterized protein</fullName>
    </submittedName>
</protein>
<organism evidence="2 3">
    <name type="scientific">Paenibacillus polymyxa (strain SC2)</name>
    <name type="common">Bacillus polymyxa</name>
    <dbReference type="NCBI Taxonomy" id="886882"/>
    <lineage>
        <taxon>Bacteria</taxon>
        <taxon>Bacillati</taxon>
        <taxon>Bacillota</taxon>
        <taxon>Bacilli</taxon>
        <taxon>Bacillales</taxon>
        <taxon>Paenibacillaceae</taxon>
        <taxon>Paenibacillus</taxon>
    </lineage>
</organism>
<dbReference type="OrthoDB" id="2943409at2"/>
<reference evidence="2 3" key="1">
    <citation type="journal article" date="2011" name="J. Bacteriol.">
        <title>Complete genome sequence of Paenibacillus polymyxa SC2, a strain of plant growth-promoting Rhizobacterium with broad-spectrum antimicrobial activity.</title>
        <authorList>
            <person name="Ma M."/>
            <person name="Wang C."/>
            <person name="Ding Y."/>
            <person name="Li L."/>
            <person name="Shen D."/>
            <person name="Jiang X."/>
            <person name="Guan D."/>
            <person name="Cao F."/>
            <person name="Chen H."/>
            <person name="Feng R."/>
            <person name="Wang X."/>
            <person name="Ge Y."/>
            <person name="Yao L."/>
            <person name="Bing X."/>
            <person name="Yang X."/>
            <person name="Li J."/>
            <person name="Du B."/>
        </authorList>
    </citation>
    <scope>NUCLEOTIDE SEQUENCE [LARGE SCALE GENOMIC DNA]</scope>
    <source>
        <strain evidence="2 3">SC2</strain>
    </source>
</reference>
<dbReference type="InterPro" id="IPR049920">
    <property type="entry name" value="IK1_05631-like"/>
</dbReference>
<feature type="transmembrane region" description="Helical" evidence="1">
    <location>
        <begin position="61"/>
        <end position="81"/>
    </location>
</feature>
<dbReference type="Proteomes" id="UP000006868">
    <property type="component" value="Chromosome"/>
</dbReference>
<dbReference type="RefSeq" id="WP_013372030.1">
    <property type="nucleotide sequence ID" value="NC_014622.2"/>
</dbReference>
<proteinExistence type="predicted"/>